<evidence type="ECO:0000256" key="4">
    <source>
        <dbReference type="ARBA" id="ARBA00022525"/>
    </source>
</evidence>
<protein>
    <recommendedName>
        <fullName evidence="14">Exopolygalacturonase-like</fullName>
    </recommendedName>
</protein>
<evidence type="ECO:0000256" key="9">
    <source>
        <dbReference type="RuleBase" id="RU361169"/>
    </source>
</evidence>
<name>A0AAN7I8D7_QUERU</name>
<feature type="active site" evidence="8">
    <location>
        <position position="256"/>
    </location>
</feature>
<dbReference type="GO" id="GO:0005975">
    <property type="term" value="P:carbohydrate metabolic process"/>
    <property type="evidence" value="ECO:0007669"/>
    <property type="project" value="InterPro"/>
</dbReference>
<evidence type="ECO:0000256" key="7">
    <source>
        <dbReference type="ARBA" id="ARBA00023316"/>
    </source>
</evidence>
<dbReference type="Gene3D" id="2.160.20.10">
    <property type="entry name" value="Single-stranded right-handed beta-helix, Pectin lyase-like"/>
    <property type="match status" value="1"/>
</dbReference>
<dbReference type="GO" id="GO:0071555">
    <property type="term" value="P:cell wall organization"/>
    <property type="evidence" value="ECO:0007669"/>
    <property type="project" value="UniProtKB-KW"/>
</dbReference>
<evidence type="ECO:0000256" key="3">
    <source>
        <dbReference type="ARBA" id="ARBA00022512"/>
    </source>
</evidence>
<keyword evidence="11" id="KW-0732">Signal</keyword>
<keyword evidence="5 9" id="KW-0378">Hydrolase</keyword>
<feature type="region of interest" description="Disordered" evidence="10">
    <location>
        <begin position="379"/>
        <end position="407"/>
    </location>
</feature>
<evidence type="ECO:0000313" key="13">
    <source>
        <dbReference type="Proteomes" id="UP001324115"/>
    </source>
</evidence>
<evidence type="ECO:0000256" key="5">
    <source>
        <dbReference type="ARBA" id="ARBA00022801"/>
    </source>
</evidence>
<dbReference type="SMART" id="SM00710">
    <property type="entry name" value="PbH1"/>
    <property type="match status" value="4"/>
</dbReference>
<feature type="chain" id="PRO_5042826354" description="Exopolygalacturonase-like" evidence="11">
    <location>
        <begin position="25"/>
        <end position="407"/>
    </location>
</feature>
<proteinExistence type="inferred from homology"/>
<feature type="signal peptide" evidence="11">
    <location>
        <begin position="1"/>
        <end position="24"/>
    </location>
</feature>
<dbReference type="FunFam" id="2.160.20.10:FF:000004">
    <property type="entry name" value="Pectin lyase-like superfamily protein"/>
    <property type="match status" value="1"/>
</dbReference>
<dbReference type="InterPro" id="IPR000743">
    <property type="entry name" value="Glyco_hydro_28"/>
</dbReference>
<dbReference type="PROSITE" id="PS51257">
    <property type="entry name" value="PROKAR_LIPOPROTEIN"/>
    <property type="match status" value="1"/>
</dbReference>
<evidence type="ECO:0000256" key="1">
    <source>
        <dbReference type="ARBA" id="ARBA00004191"/>
    </source>
</evidence>
<evidence type="ECO:0000256" key="8">
    <source>
        <dbReference type="PROSITE-ProRule" id="PRU10052"/>
    </source>
</evidence>
<keyword evidence="3" id="KW-0134">Cell wall</keyword>
<keyword evidence="4" id="KW-0964">Secreted</keyword>
<evidence type="ECO:0000256" key="10">
    <source>
        <dbReference type="SAM" id="MobiDB-lite"/>
    </source>
</evidence>
<comment type="caution">
    <text evidence="12">The sequence shown here is derived from an EMBL/GenBank/DDBJ whole genome shotgun (WGS) entry which is preliminary data.</text>
</comment>
<evidence type="ECO:0000256" key="6">
    <source>
        <dbReference type="ARBA" id="ARBA00023295"/>
    </source>
</evidence>
<dbReference type="SUPFAM" id="SSF51126">
    <property type="entry name" value="Pectin lyase-like"/>
    <property type="match status" value="1"/>
</dbReference>
<dbReference type="InterPro" id="IPR012334">
    <property type="entry name" value="Pectin_lyas_fold"/>
</dbReference>
<keyword evidence="6 9" id="KW-0326">Glycosidase</keyword>
<evidence type="ECO:0000313" key="12">
    <source>
        <dbReference type="EMBL" id="KAK4559064.1"/>
    </source>
</evidence>
<reference evidence="12 13" key="1">
    <citation type="journal article" date="2023" name="G3 (Bethesda)">
        <title>A haplotype-resolved chromosome-scale genome for Quercus rubra L. provides insights into the genetics of adaptive traits for red oak species.</title>
        <authorList>
            <person name="Kapoor B."/>
            <person name="Jenkins J."/>
            <person name="Schmutz J."/>
            <person name="Zhebentyayeva T."/>
            <person name="Kuelheim C."/>
            <person name="Coggeshall M."/>
            <person name="Heim C."/>
            <person name="Lasky J.R."/>
            <person name="Leites L."/>
            <person name="Islam-Faridi N."/>
            <person name="Romero-Severson J."/>
            <person name="DeLeo V.L."/>
            <person name="Lucas S.M."/>
            <person name="Lazic D."/>
            <person name="Gailing O."/>
            <person name="Carlson J."/>
            <person name="Staton M."/>
        </authorList>
    </citation>
    <scope>NUCLEOTIDE SEQUENCE [LARGE SCALE GENOMIC DNA]</scope>
    <source>
        <strain evidence="12">Pseudo-F2</strain>
    </source>
</reference>
<comment type="similarity">
    <text evidence="2 9">Belongs to the glycosyl hydrolase 28 family.</text>
</comment>
<evidence type="ECO:0000256" key="2">
    <source>
        <dbReference type="ARBA" id="ARBA00008834"/>
    </source>
</evidence>
<dbReference type="InterPro" id="IPR011050">
    <property type="entry name" value="Pectin_lyase_fold/virulence"/>
</dbReference>
<dbReference type="Pfam" id="PF00295">
    <property type="entry name" value="Glyco_hydro_28"/>
    <property type="match status" value="1"/>
</dbReference>
<dbReference type="InterPro" id="IPR006626">
    <property type="entry name" value="PbH1"/>
</dbReference>
<gene>
    <name evidence="12" type="ORF">RGQ29_008348</name>
</gene>
<evidence type="ECO:0008006" key="14">
    <source>
        <dbReference type="Google" id="ProtNLM"/>
    </source>
</evidence>
<comment type="subcellular location">
    <subcellularLocation>
        <location evidence="1">Secreted</location>
        <location evidence="1">Cell wall</location>
    </subcellularLocation>
</comment>
<dbReference type="Proteomes" id="UP001324115">
    <property type="component" value="Unassembled WGS sequence"/>
</dbReference>
<evidence type="ECO:0000256" key="11">
    <source>
        <dbReference type="SAM" id="SignalP"/>
    </source>
</evidence>
<sequence length="407" mass="42924">MTIAGRFEVRAILVLGLAFSCCVAESTLRRGLVGAAGPTDFNVNSYGAKADGKTDNVEAFMKAWVAACKSDGGPARLVFPKGTYVTGPLVFAGKCKASKITVEVQGTIKATTDISEYSSPEWILFESISGLTLTGGIFDGRGETVWKYNDCHQNSDCQLLPSSIKFSKLTNTVVHGITSLNSKSFHMHVNMCQNFKAYDLTITAPSDSPNTDGIHISSSDHVDVSHSVIGTGDDCISIGQGVTSLGVTSITCGPGHGISVGSLGKYDDEKDVSGVVVSNCTLRKTTNGVRIKTYSGSSPSKASGITFQDIIMDEVKNPIIIDQNYGSHKSAASKVQISGVHYKNIVGTSTSDVAMSLLCSSQVPCDVELVDIDLKFQGSSDKEKSTSSSCLNAKVKTGGKLNPPACR</sequence>
<dbReference type="AlphaFoldDB" id="A0AAN7I8D7"/>
<dbReference type="EMBL" id="JAXUIC010000012">
    <property type="protein sequence ID" value="KAK4559064.1"/>
    <property type="molecule type" value="Genomic_DNA"/>
</dbReference>
<organism evidence="12 13">
    <name type="scientific">Quercus rubra</name>
    <name type="common">Northern red oak</name>
    <name type="synonym">Quercus borealis</name>
    <dbReference type="NCBI Taxonomy" id="3512"/>
    <lineage>
        <taxon>Eukaryota</taxon>
        <taxon>Viridiplantae</taxon>
        <taxon>Streptophyta</taxon>
        <taxon>Embryophyta</taxon>
        <taxon>Tracheophyta</taxon>
        <taxon>Spermatophyta</taxon>
        <taxon>Magnoliopsida</taxon>
        <taxon>eudicotyledons</taxon>
        <taxon>Gunneridae</taxon>
        <taxon>Pentapetalae</taxon>
        <taxon>rosids</taxon>
        <taxon>fabids</taxon>
        <taxon>Fagales</taxon>
        <taxon>Fagaceae</taxon>
        <taxon>Quercus</taxon>
    </lineage>
</organism>
<dbReference type="PANTHER" id="PTHR31375">
    <property type="match status" value="1"/>
</dbReference>
<dbReference type="GO" id="GO:0004650">
    <property type="term" value="F:polygalacturonase activity"/>
    <property type="evidence" value="ECO:0007669"/>
    <property type="project" value="InterPro"/>
</dbReference>
<accession>A0AAN7I8D7</accession>
<dbReference type="PROSITE" id="PS00502">
    <property type="entry name" value="POLYGALACTURONASE"/>
    <property type="match status" value="1"/>
</dbReference>
<keyword evidence="13" id="KW-1185">Reference proteome</keyword>
<keyword evidence="7" id="KW-0961">Cell wall biogenesis/degradation</keyword>